<dbReference type="Pfam" id="PF00488">
    <property type="entry name" value="MutS_V"/>
    <property type="match status" value="1"/>
</dbReference>
<evidence type="ECO:0000256" key="1">
    <source>
        <dbReference type="ARBA" id="ARBA00022730"/>
    </source>
</evidence>
<dbReference type="InterPro" id="IPR002625">
    <property type="entry name" value="Smr_dom"/>
</dbReference>
<feature type="domain" description="DNA mismatch repair proteins mutS family" evidence="11">
    <location>
        <begin position="405"/>
        <end position="590"/>
    </location>
</feature>
<evidence type="ECO:0000256" key="2">
    <source>
        <dbReference type="ARBA" id="ARBA00022741"/>
    </source>
</evidence>
<dbReference type="PANTHER" id="PTHR11361">
    <property type="entry name" value="DNA MISMATCH REPAIR PROTEIN MUTS FAMILY MEMBER"/>
    <property type="match status" value="1"/>
</dbReference>
<organism evidence="12 13">
    <name type="scientific">Aureococcus anophagefferens</name>
    <name type="common">Harmful bloom alga</name>
    <dbReference type="NCBI Taxonomy" id="44056"/>
    <lineage>
        <taxon>Eukaryota</taxon>
        <taxon>Sar</taxon>
        <taxon>Stramenopiles</taxon>
        <taxon>Ochrophyta</taxon>
        <taxon>Pelagophyceae</taxon>
        <taxon>Pelagomonadales</taxon>
        <taxon>Pelagomonadaceae</taxon>
        <taxon>Aureococcus</taxon>
    </lineage>
</organism>
<evidence type="ECO:0000313" key="12">
    <source>
        <dbReference type="EMBL" id="KAK7254323.1"/>
    </source>
</evidence>
<protein>
    <submittedName>
        <fullName evidence="12">MutS-like protein</fullName>
    </submittedName>
</protein>
<dbReference type="PANTHER" id="PTHR11361:SF14">
    <property type="entry name" value="DNA MISMATCH REPAIR PROTEIN MUTS, TYPE 2"/>
    <property type="match status" value="1"/>
</dbReference>
<dbReference type="InterPro" id="IPR036063">
    <property type="entry name" value="Smr_dom_sf"/>
</dbReference>
<comment type="caution">
    <text evidence="12">The sequence shown here is derived from an EMBL/GenBank/DDBJ whole genome shotgun (WGS) entry which is preliminary data.</text>
</comment>
<evidence type="ECO:0000256" key="8">
    <source>
        <dbReference type="SAM" id="MobiDB-lite"/>
    </source>
</evidence>
<dbReference type="Proteomes" id="UP001363151">
    <property type="component" value="Unassembled WGS sequence"/>
</dbReference>
<keyword evidence="13" id="KW-1185">Reference proteome</keyword>
<feature type="signal peptide" evidence="9">
    <location>
        <begin position="1"/>
        <end position="18"/>
    </location>
</feature>
<dbReference type="InterPro" id="IPR027417">
    <property type="entry name" value="P-loop_NTPase"/>
</dbReference>
<evidence type="ECO:0000259" key="10">
    <source>
        <dbReference type="SMART" id="SM00463"/>
    </source>
</evidence>
<evidence type="ECO:0000256" key="6">
    <source>
        <dbReference type="ARBA" id="ARBA00023125"/>
    </source>
</evidence>
<keyword evidence="5" id="KW-0694">RNA-binding</keyword>
<sequence>MMASAWPILIALLPLSDTLQHARPARQHLTTRASVVPPEGLTAEPETTSWEPTLATHVTKSLESLQSAEILEAFVDRCATHRGAQRFGRGGDVGALAADADAAREKYAELDWLVSAEHAGDGSVLPLANHSLATALTARLERALDAAERGDVLEVDDLLLVVDALDEFDALQAWLEDRPRTPALERLLAGSPLLADAGAYEAATACWPLRSAFEEHDGELRLSGATFPELGAARSREKAAKVALESSKKDAHPDGAKAAEKAGGFFELEGRWVVAMRSNAIPKDGFVHGASRTGQTQYVELSSLVSPTNEAKRALSMRRAEEAAALRACASAVAGHAAVVRSLLDAVAGLDALRARARFGKAVGGTIPRVADGAELAVTNARHALLALRNDGVVGNDARLGPGGARCLVISGANAGGKSVLLKTLGLVAVLARLGAPVPCDEGAVVGCFDPILADIGDAQNADGNVSTYVGHLLVAKAALEAADADRAERPLVLLDELGSGTDAAQGGALAQAVLEDLVEKDAVLVCTTHSQSLKFLAAGDDDDRFLSVAMAPGFTAVAGRVGESRALDIARDRVRLPDRVVDRAELLLGDSQRKLADLARDLDAAREARGRDGRRRARAPRRAAARRADAEAAALRAATLQAEETAARDYGDRLAALEDRLRAAEAAAALDAWLPAREDERAPRGAAAAKNVERRGLAPLASADAVAVGDAVVVIRAGVWYAKPAKVTALLPKKGVLVAVDGVDAAVGGDLKVKLKELSLPPAGAEAAAPAKKPKPRGKKVPKQLVGLDGPEPAAAAAPPKNDANVRGDFNTLDCRGMRYDDAERETDYFLDRMLRQGASSAFVLHGHGTGALKKGLRSYLATHPLAKQAKPAAHDDGGNAFTRVVLRAAKKGS</sequence>
<feature type="compositionally biased region" description="Basic residues" evidence="8">
    <location>
        <begin position="773"/>
        <end position="783"/>
    </location>
</feature>
<keyword evidence="2" id="KW-0547">Nucleotide-binding</keyword>
<keyword evidence="7" id="KW-0175">Coiled coil</keyword>
<feature type="chain" id="PRO_5046264598" evidence="9">
    <location>
        <begin position="19"/>
        <end position="895"/>
    </location>
</feature>
<keyword evidence="1" id="KW-0699">rRNA-binding</keyword>
<evidence type="ECO:0000256" key="3">
    <source>
        <dbReference type="ARBA" id="ARBA00022801"/>
    </source>
</evidence>
<reference evidence="12 13" key="1">
    <citation type="submission" date="2024-03" db="EMBL/GenBank/DDBJ databases">
        <title>Aureococcus anophagefferens CCMP1851 and Kratosvirus quantuckense: Draft genome of a second virus-susceptible host strain in the model system.</title>
        <authorList>
            <person name="Chase E."/>
            <person name="Truchon A.R."/>
            <person name="Schepens W."/>
            <person name="Wilhelm S.W."/>
        </authorList>
    </citation>
    <scope>NUCLEOTIDE SEQUENCE [LARGE SCALE GENOMIC DNA]</scope>
    <source>
        <strain evidence="12 13">CCMP1851</strain>
    </source>
</reference>
<keyword evidence="9" id="KW-0732">Signal</keyword>
<feature type="region of interest" description="Disordered" evidence="8">
    <location>
        <begin position="30"/>
        <end position="51"/>
    </location>
</feature>
<evidence type="ECO:0000256" key="4">
    <source>
        <dbReference type="ARBA" id="ARBA00022840"/>
    </source>
</evidence>
<evidence type="ECO:0000256" key="9">
    <source>
        <dbReference type="SAM" id="SignalP"/>
    </source>
</evidence>
<name>A0ABR1GEK4_AURAN</name>
<proteinExistence type="predicted"/>
<dbReference type="SMART" id="SM00463">
    <property type="entry name" value="SMR"/>
    <property type="match status" value="1"/>
</dbReference>
<keyword evidence="3" id="KW-0378">Hydrolase</keyword>
<dbReference type="SMART" id="SM00534">
    <property type="entry name" value="MUTSac"/>
    <property type="match status" value="1"/>
</dbReference>
<gene>
    <name evidence="12" type="ORF">SO694_00009472</name>
</gene>
<keyword evidence="6" id="KW-0238">DNA-binding</keyword>
<evidence type="ECO:0000259" key="11">
    <source>
        <dbReference type="SMART" id="SM00534"/>
    </source>
</evidence>
<dbReference type="InterPro" id="IPR005747">
    <property type="entry name" value="MutS2"/>
</dbReference>
<feature type="region of interest" description="Disordered" evidence="8">
    <location>
        <begin position="766"/>
        <end position="806"/>
    </location>
</feature>
<dbReference type="PIRSF" id="PIRSF005814">
    <property type="entry name" value="MutS_YshD"/>
    <property type="match status" value="1"/>
</dbReference>
<keyword evidence="4" id="KW-0067">ATP-binding</keyword>
<dbReference type="Gene3D" id="3.40.50.300">
    <property type="entry name" value="P-loop containing nucleotide triphosphate hydrolases"/>
    <property type="match status" value="1"/>
</dbReference>
<dbReference type="Gene3D" id="3.30.1370.110">
    <property type="match status" value="1"/>
</dbReference>
<dbReference type="SUPFAM" id="SSF160443">
    <property type="entry name" value="SMR domain-like"/>
    <property type="match status" value="1"/>
</dbReference>
<dbReference type="SUPFAM" id="SSF52540">
    <property type="entry name" value="P-loop containing nucleoside triphosphate hydrolases"/>
    <property type="match status" value="1"/>
</dbReference>
<feature type="coiled-coil region" evidence="7">
    <location>
        <begin position="582"/>
        <end position="609"/>
    </location>
</feature>
<evidence type="ECO:0000256" key="7">
    <source>
        <dbReference type="SAM" id="Coils"/>
    </source>
</evidence>
<dbReference type="EMBL" id="JBBJCI010000031">
    <property type="protein sequence ID" value="KAK7254323.1"/>
    <property type="molecule type" value="Genomic_DNA"/>
</dbReference>
<feature type="coiled-coil region" evidence="7">
    <location>
        <begin position="641"/>
        <end position="668"/>
    </location>
</feature>
<dbReference type="InterPro" id="IPR045076">
    <property type="entry name" value="MutS"/>
</dbReference>
<dbReference type="InterPro" id="IPR000432">
    <property type="entry name" value="DNA_mismatch_repair_MutS_C"/>
</dbReference>
<feature type="domain" description="Smr" evidence="10">
    <location>
        <begin position="811"/>
        <end position="889"/>
    </location>
</feature>
<dbReference type="Pfam" id="PF01713">
    <property type="entry name" value="Smr"/>
    <property type="match status" value="1"/>
</dbReference>
<evidence type="ECO:0000313" key="13">
    <source>
        <dbReference type="Proteomes" id="UP001363151"/>
    </source>
</evidence>
<evidence type="ECO:0000256" key="5">
    <source>
        <dbReference type="ARBA" id="ARBA00022884"/>
    </source>
</evidence>
<accession>A0ABR1GEK4</accession>